<feature type="transmembrane region" description="Helical" evidence="1">
    <location>
        <begin position="96"/>
        <end position="117"/>
    </location>
</feature>
<dbReference type="Proteomes" id="UP000315750">
    <property type="component" value="Chromosome"/>
</dbReference>
<dbReference type="EMBL" id="CP036278">
    <property type="protein sequence ID" value="QDU55196.1"/>
    <property type="molecule type" value="Genomic_DNA"/>
</dbReference>
<dbReference type="Gene3D" id="3.90.10.10">
    <property type="entry name" value="Cytochrome C3"/>
    <property type="match status" value="1"/>
</dbReference>
<reference evidence="2 3" key="1">
    <citation type="submission" date="2019-02" db="EMBL/GenBank/DDBJ databases">
        <title>Deep-cultivation of Planctomycetes and their phenomic and genomic characterization uncovers novel biology.</title>
        <authorList>
            <person name="Wiegand S."/>
            <person name="Jogler M."/>
            <person name="Boedeker C."/>
            <person name="Pinto D."/>
            <person name="Vollmers J."/>
            <person name="Rivas-Marin E."/>
            <person name="Kohn T."/>
            <person name="Peeters S.H."/>
            <person name="Heuer A."/>
            <person name="Rast P."/>
            <person name="Oberbeckmann S."/>
            <person name="Bunk B."/>
            <person name="Jeske O."/>
            <person name="Meyerdierks A."/>
            <person name="Storesund J.E."/>
            <person name="Kallscheuer N."/>
            <person name="Luecker S."/>
            <person name="Lage O.M."/>
            <person name="Pohl T."/>
            <person name="Merkel B.J."/>
            <person name="Hornburger P."/>
            <person name="Mueller R.-W."/>
            <person name="Bruemmer F."/>
            <person name="Labrenz M."/>
            <person name="Spormann A.M."/>
            <person name="Op den Camp H."/>
            <person name="Overmann J."/>
            <person name="Amann R."/>
            <person name="Jetten M.S.M."/>
            <person name="Mascher T."/>
            <person name="Medema M.H."/>
            <person name="Devos D.P."/>
            <person name="Kaster A.-K."/>
            <person name="Ovreas L."/>
            <person name="Rohde M."/>
            <person name="Galperin M.Y."/>
            <person name="Jogler C."/>
        </authorList>
    </citation>
    <scope>NUCLEOTIDE SEQUENCE [LARGE SCALE GENOMIC DNA]</scope>
    <source>
        <strain evidence="2 3">Pan181</strain>
    </source>
</reference>
<dbReference type="AlphaFoldDB" id="A0A518AKH2"/>
<dbReference type="Gene3D" id="1.10.1130.10">
    <property type="entry name" value="Flavocytochrome C3, Chain A"/>
    <property type="match status" value="1"/>
</dbReference>
<keyword evidence="1" id="KW-1133">Transmembrane helix</keyword>
<dbReference type="OrthoDB" id="9814800at2"/>
<evidence type="ECO:0000256" key="1">
    <source>
        <dbReference type="SAM" id="Phobius"/>
    </source>
</evidence>
<keyword evidence="1" id="KW-0472">Membrane</keyword>
<dbReference type="RefSeq" id="WP_145246081.1">
    <property type="nucleotide sequence ID" value="NZ_CP036278.1"/>
</dbReference>
<sequence>MREKLPKSNMVGYDRPHQPWVCGRLAEGDPCAFGPSEKGICPALAECKPVEIDGHWQCDRPATRGGPCEEGPADQGHCCRAKKCQPTRSLRAKRGVIVRAAMVFATGVVLMMLGGSARNEWLAPGPLCSQHSQVLQGQAWETRCTSCHAAAEHQVGSWFTAVVGAKLGPVQPTKCLACHDKTIDAERALWPHNVPADYLSSLADPVREAHHGHPPAELACSVCHQEHHGADHDLAAMADDRCQACHTQHYHRFDSDHPEFTRWPYQRRTRIAFNHSTHQGKHFVEKQHEFTCQQCHVEDASGVVQMTLGYDASCAECHNSDIATSSASGVTAVALPMLDTELLAEAGHDLADWPARATGDFDGKLPAVLKLLLADDPAAQQAFAVLGPDADFYDVDIDDPEQLTAAANLAMAIQRRIDLLQSPDSSESAEVQGLTAELVAAARLAWSGDDSPAEAPTPRSGTWWVDNVGLSIRYQPTGHADPLLKAWLEAIVSIRDQPLRESLLAEFTGPGALGRCTVCHSIDSSDLSTGLQIHWKSHDRRGDPRGFTRFSHAPHLLPRELRDCTACHALDPNASTEGSYSGYNPQAFTSEFAAINKATCAACHRSGAVSDRCTECHNYHVDWPSE</sequence>
<proteinExistence type="predicted"/>
<evidence type="ECO:0000313" key="2">
    <source>
        <dbReference type="EMBL" id="QDU55196.1"/>
    </source>
</evidence>
<gene>
    <name evidence="2" type="ORF">Pan181_13820</name>
</gene>
<evidence type="ECO:0000313" key="3">
    <source>
        <dbReference type="Proteomes" id="UP000315750"/>
    </source>
</evidence>
<organism evidence="2 3">
    <name type="scientific">Aeoliella mucimassa</name>
    <dbReference type="NCBI Taxonomy" id="2527972"/>
    <lineage>
        <taxon>Bacteria</taxon>
        <taxon>Pseudomonadati</taxon>
        <taxon>Planctomycetota</taxon>
        <taxon>Planctomycetia</taxon>
        <taxon>Pirellulales</taxon>
        <taxon>Lacipirellulaceae</taxon>
        <taxon>Aeoliella</taxon>
    </lineage>
</organism>
<dbReference type="SUPFAM" id="SSF48695">
    <property type="entry name" value="Multiheme cytochromes"/>
    <property type="match status" value="2"/>
</dbReference>
<keyword evidence="1" id="KW-0812">Transmembrane</keyword>
<dbReference type="InterPro" id="IPR036280">
    <property type="entry name" value="Multihaem_cyt_sf"/>
</dbReference>
<name>A0A518AKH2_9BACT</name>
<keyword evidence="3" id="KW-1185">Reference proteome</keyword>
<accession>A0A518AKH2</accession>
<dbReference type="KEGG" id="amuc:Pan181_13820"/>
<protein>
    <submittedName>
        <fullName evidence="2">Uncharacterized protein</fullName>
    </submittedName>
</protein>